<reference evidence="7 8" key="1">
    <citation type="submission" date="2017-07" db="EMBL/GenBank/DDBJ databases">
        <title>Sandarakinorhabdus cyanobacteriorum sp. nov., a novel bacterium isolated from cyanobacterial aggregates in a eutrophic lake.</title>
        <authorList>
            <person name="Cai H."/>
        </authorList>
    </citation>
    <scope>NUCLEOTIDE SEQUENCE [LARGE SCALE GENOMIC DNA]</scope>
    <source>
        <strain evidence="7 8">TH057</strain>
    </source>
</reference>
<evidence type="ECO:0000259" key="6">
    <source>
        <dbReference type="PROSITE" id="PS51007"/>
    </source>
</evidence>
<dbReference type="InterPro" id="IPR009056">
    <property type="entry name" value="Cyt_c-like_dom"/>
</dbReference>
<evidence type="ECO:0000256" key="4">
    <source>
        <dbReference type="PROSITE-ProRule" id="PRU00433"/>
    </source>
</evidence>
<dbReference type="EMBL" id="NOXT01000082">
    <property type="protein sequence ID" value="OYQ32020.1"/>
    <property type="molecule type" value="Genomic_DNA"/>
</dbReference>
<evidence type="ECO:0000313" key="7">
    <source>
        <dbReference type="EMBL" id="OYQ32020.1"/>
    </source>
</evidence>
<proteinExistence type="predicted"/>
<feature type="domain" description="Cytochrome c" evidence="6">
    <location>
        <begin position="38"/>
        <end position="145"/>
    </location>
</feature>
<evidence type="ECO:0000256" key="3">
    <source>
        <dbReference type="ARBA" id="ARBA00023004"/>
    </source>
</evidence>
<comment type="caution">
    <text evidence="7">The sequence shown here is derived from an EMBL/GenBank/DDBJ whole genome shotgun (WGS) entry which is preliminary data.</text>
</comment>
<dbReference type="InterPro" id="IPR051459">
    <property type="entry name" value="Cytochrome_c-type_DH"/>
</dbReference>
<evidence type="ECO:0000256" key="1">
    <source>
        <dbReference type="ARBA" id="ARBA00022617"/>
    </source>
</evidence>
<dbReference type="Proteomes" id="UP000216991">
    <property type="component" value="Unassembled WGS sequence"/>
</dbReference>
<keyword evidence="2 4" id="KW-0479">Metal-binding</keyword>
<dbReference type="Pfam" id="PF00034">
    <property type="entry name" value="Cytochrom_C"/>
    <property type="match status" value="2"/>
</dbReference>
<dbReference type="GO" id="GO:0046872">
    <property type="term" value="F:metal ion binding"/>
    <property type="evidence" value="ECO:0007669"/>
    <property type="project" value="UniProtKB-KW"/>
</dbReference>
<gene>
    <name evidence="7" type="ORF">CHU93_03720</name>
</gene>
<keyword evidence="1 4" id="KW-0349">Heme</keyword>
<feature type="domain" description="Cytochrome c" evidence="6">
    <location>
        <begin position="188"/>
        <end position="294"/>
    </location>
</feature>
<dbReference type="SUPFAM" id="SSF46626">
    <property type="entry name" value="Cytochrome c"/>
    <property type="match status" value="2"/>
</dbReference>
<accession>A0A255YUC0</accession>
<evidence type="ECO:0000256" key="2">
    <source>
        <dbReference type="ARBA" id="ARBA00022723"/>
    </source>
</evidence>
<evidence type="ECO:0000313" key="8">
    <source>
        <dbReference type="Proteomes" id="UP000216991"/>
    </source>
</evidence>
<keyword evidence="5" id="KW-0732">Signal</keyword>
<organism evidence="7 8">
    <name type="scientific">Sandarakinorhabdus cyanobacteriorum</name>
    <dbReference type="NCBI Taxonomy" id="1981098"/>
    <lineage>
        <taxon>Bacteria</taxon>
        <taxon>Pseudomonadati</taxon>
        <taxon>Pseudomonadota</taxon>
        <taxon>Alphaproteobacteria</taxon>
        <taxon>Sphingomonadales</taxon>
        <taxon>Sphingosinicellaceae</taxon>
        <taxon>Sandarakinorhabdus</taxon>
    </lineage>
</organism>
<dbReference type="OrthoDB" id="9811281at2"/>
<dbReference type="InterPro" id="IPR036909">
    <property type="entry name" value="Cyt_c-like_dom_sf"/>
</dbReference>
<dbReference type="GO" id="GO:0020037">
    <property type="term" value="F:heme binding"/>
    <property type="evidence" value="ECO:0007669"/>
    <property type="project" value="InterPro"/>
</dbReference>
<protein>
    <submittedName>
        <fullName evidence="7">Cytochrome C</fullName>
    </submittedName>
</protein>
<feature type="chain" id="PRO_5012581186" evidence="5">
    <location>
        <begin position="30"/>
        <end position="297"/>
    </location>
</feature>
<sequence>MRRRHAALIGAATLIAMAAWMLTAPQPLAADDVAQGPGNAAAGARIFHAGGCASCHAAKGAKGAARLALGGGAPLDTPFGRFQPPNISPGPDGIGGWTLAQFDNAMRRGMAPDGRHYYPAFPYTSYARMRPGDVADLFAYLKTLPAVAGTTPDHDLAFPYSIRRGIGLWKRLYLDAQPVVPLPANAPAAARAGQYLVEGPGHCGECHTPHDGFGGSDRTRWLAGGPDAEGKGKVPGLTPPALAWSAGEIADYLKTGFTPDYDSVGGSMVEVQANMAQLTDADRAAIAAYLKALPASK</sequence>
<dbReference type="Gene3D" id="1.10.760.10">
    <property type="entry name" value="Cytochrome c-like domain"/>
    <property type="match status" value="2"/>
</dbReference>
<feature type="signal peptide" evidence="5">
    <location>
        <begin position="1"/>
        <end position="29"/>
    </location>
</feature>
<keyword evidence="3 4" id="KW-0408">Iron</keyword>
<dbReference type="PANTHER" id="PTHR35008:SF8">
    <property type="entry name" value="ALCOHOL DEHYDROGENASE CYTOCHROME C SUBUNIT"/>
    <property type="match status" value="1"/>
</dbReference>
<keyword evidence="8" id="KW-1185">Reference proteome</keyword>
<dbReference type="AlphaFoldDB" id="A0A255YUC0"/>
<dbReference type="PROSITE" id="PS51007">
    <property type="entry name" value="CYTC"/>
    <property type="match status" value="2"/>
</dbReference>
<name>A0A255YUC0_9SPHN</name>
<dbReference type="RefSeq" id="WP_094472817.1">
    <property type="nucleotide sequence ID" value="NZ_NOXT01000082.1"/>
</dbReference>
<evidence type="ECO:0000256" key="5">
    <source>
        <dbReference type="SAM" id="SignalP"/>
    </source>
</evidence>
<dbReference type="PANTHER" id="PTHR35008">
    <property type="entry name" value="BLL4482 PROTEIN-RELATED"/>
    <property type="match status" value="1"/>
</dbReference>
<dbReference type="GO" id="GO:0009055">
    <property type="term" value="F:electron transfer activity"/>
    <property type="evidence" value="ECO:0007669"/>
    <property type="project" value="InterPro"/>
</dbReference>